<dbReference type="Proteomes" id="UP000008311">
    <property type="component" value="Unassembled WGS sequence"/>
</dbReference>
<sequence length="85" mass="9423">MKFNIANPNAGCQKKLEIDNDQQLRRFLYAYRDPNLCLLCFLLLNLELAIVGDGDGDGETAAVAEVDVCSEVKGRQPAYLSSTRE</sequence>
<name>B9RN82_RICCO</name>
<evidence type="ECO:0000313" key="1">
    <source>
        <dbReference type="EMBL" id="EEF47205.1"/>
    </source>
</evidence>
<evidence type="ECO:0000313" key="2">
    <source>
        <dbReference type="Proteomes" id="UP000008311"/>
    </source>
</evidence>
<keyword evidence="2" id="KW-1185">Reference proteome</keyword>
<proteinExistence type="predicted"/>
<dbReference type="EMBL" id="EQ973790">
    <property type="protein sequence ID" value="EEF47205.1"/>
    <property type="molecule type" value="Genomic_DNA"/>
</dbReference>
<protein>
    <recommendedName>
        <fullName evidence="3">40S ribosomal protein S6</fullName>
    </recommendedName>
</protein>
<organism evidence="1 2">
    <name type="scientific">Ricinus communis</name>
    <name type="common">Castor bean</name>
    <dbReference type="NCBI Taxonomy" id="3988"/>
    <lineage>
        <taxon>Eukaryota</taxon>
        <taxon>Viridiplantae</taxon>
        <taxon>Streptophyta</taxon>
        <taxon>Embryophyta</taxon>
        <taxon>Tracheophyta</taxon>
        <taxon>Spermatophyta</taxon>
        <taxon>Magnoliopsida</taxon>
        <taxon>eudicotyledons</taxon>
        <taxon>Gunneridae</taxon>
        <taxon>Pentapetalae</taxon>
        <taxon>rosids</taxon>
        <taxon>fabids</taxon>
        <taxon>Malpighiales</taxon>
        <taxon>Euphorbiaceae</taxon>
        <taxon>Acalyphoideae</taxon>
        <taxon>Acalypheae</taxon>
        <taxon>Ricinus</taxon>
    </lineage>
</organism>
<accession>B9RN82</accession>
<evidence type="ECO:0008006" key="3">
    <source>
        <dbReference type="Google" id="ProtNLM"/>
    </source>
</evidence>
<reference evidence="2" key="1">
    <citation type="journal article" date="2010" name="Nat. Biotechnol.">
        <title>Draft genome sequence of the oilseed species Ricinus communis.</title>
        <authorList>
            <person name="Chan A.P."/>
            <person name="Crabtree J."/>
            <person name="Zhao Q."/>
            <person name="Lorenzi H."/>
            <person name="Orvis J."/>
            <person name="Puiu D."/>
            <person name="Melake-Berhan A."/>
            <person name="Jones K.M."/>
            <person name="Redman J."/>
            <person name="Chen G."/>
            <person name="Cahoon E.B."/>
            <person name="Gedil M."/>
            <person name="Stanke M."/>
            <person name="Haas B.J."/>
            <person name="Wortman J.R."/>
            <person name="Fraser-Liggett C.M."/>
            <person name="Ravel J."/>
            <person name="Rabinowicz P.D."/>
        </authorList>
    </citation>
    <scope>NUCLEOTIDE SEQUENCE [LARGE SCALE GENOMIC DNA]</scope>
    <source>
        <strain evidence="2">cv. Hale</strain>
    </source>
</reference>
<gene>
    <name evidence="1" type="ORF">RCOM_1345230</name>
</gene>
<dbReference type="AlphaFoldDB" id="B9RN82"/>
<dbReference type="InParanoid" id="B9RN82"/>
<dbReference type="STRING" id="3988.B9RN82"/>